<dbReference type="GO" id="GO:0009231">
    <property type="term" value="P:riboflavin biosynthetic process"/>
    <property type="evidence" value="ECO:0007669"/>
    <property type="project" value="TreeGrafter"/>
</dbReference>
<dbReference type="KEGG" id="sof:NCTC11214_00692"/>
<reference evidence="10 11" key="1">
    <citation type="submission" date="2018-12" db="EMBL/GenBank/DDBJ databases">
        <authorList>
            <consortium name="Pathogen Informatics"/>
        </authorList>
    </citation>
    <scope>NUCLEOTIDE SEQUENCE [LARGE SCALE GENOMIC DNA]</scope>
    <source>
        <strain evidence="10 11">NCTC11214</strain>
    </source>
</reference>
<dbReference type="InterPro" id="IPR003785">
    <property type="entry name" value="Creatininase/forma_Hydrolase"/>
</dbReference>
<evidence type="ECO:0000313" key="11">
    <source>
        <dbReference type="Proteomes" id="UP000281391"/>
    </source>
</evidence>
<keyword evidence="7" id="KW-0804">Transcription</keyword>
<evidence type="ECO:0000256" key="5">
    <source>
        <dbReference type="ARBA" id="ARBA00023015"/>
    </source>
</evidence>
<keyword evidence="3 10" id="KW-0378">Hydrolase</keyword>
<dbReference type="InterPro" id="IPR036388">
    <property type="entry name" value="WH-like_DNA-bd_sf"/>
</dbReference>
<dbReference type="PROSITE" id="PS50949">
    <property type="entry name" value="HTH_GNTR"/>
    <property type="match status" value="1"/>
</dbReference>
<dbReference type="Gene3D" id="1.10.10.10">
    <property type="entry name" value="Winged helix-like DNA-binding domain superfamily/Winged helix DNA-binding domain"/>
    <property type="match status" value="1"/>
</dbReference>
<accession>A0A3S4DEZ1</accession>
<keyword evidence="5" id="KW-0805">Transcription regulation</keyword>
<dbReference type="PANTHER" id="PTHR35005">
    <property type="entry name" value="3-DEHYDRO-SCYLLO-INOSOSE HYDROLASE"/>
    <property type="match status" value="1"/>
</dbReference>
<dbReference type="InterPro" id="IPR036390">
    <property type="entry name" value="WH_DNA-bd_sf"/>
</dbReference>
<feature type="domain" description="HTH gntR-type" evidence="9">
    <location>
        <begin position="32"/>
        <end position="100"/>
    </location>
</feature>
<dbReference type="Gene3D" id="3.40.50.10310">
    <property type="entry name" value="Creatininase"/>
    <property type="match status" value="1"/>
</dbReference>
<dbReference type="SUPFAM" id="SSF102215">
    <property type="entry name" value="Creatininase"/>
    <property type="match status" value="1"/>
</dbReference>
<dbReference type="GO" id="GO:0016811">
    <property type="term" value="F:hydrolase activity, acting on carbon-nitrogen (but not peptide) bonds, in linear amides"/>
    <property type="evidence" value="ECO:0007669"/>
    <property type="project" value="TreeGrafter"/>
</dbReference>
<evidence type="ECO:0000256" key="8">
    <source>
        <dbReference type="ARBA" id="ARBA00024029"/>
    </source>
</evidence>
<evidence type="ECO:0000259" key="9">
    <source>
        <dbReference type="PROSITE" id="PS50949"/>
    </source>
</evidence>
<dbReference type="EMBL" id="LR134117">
    <property type="protein sequence ID" value="VDZ52399.1"/>
    <property type="molecule type" value="Genomic_DNA"/>
</dbReference>
<proteinExistence type="inferred from homology"/>
<evidence type="ECO:0000256" key="1">
    <source>
        <dbReference type="ARBA" id="ARBA00001947"/>
    </source>
</evidence>
<dbReference type="GO" id="GO:0047789">
    <property type="term" value="F:creatininase activity"/>
    <property type="evidence" value="ECO:0007669"/>
    <property type="project" value="UniProtKB-EC"/>
</dbReference>
<organism evidence="10 11">
    <name type="scientific">Serratia odorifera</name>
    <dbReference type="NCBI Taxonomy" id="618"/>
    <lineage>
        <taxon>Bacteria</taxon>
        <taxon>Pseudomonadati</taxon>
        <taxon>Pseudomonadota</taxon>
        <taxon>Gammaproteobacteria</taxon>
        <taxon>Enterobacterales</taxon>
        <taxon>Yersiniaceae</taxon>
        <taxon>Serratia</taxon>
    </lineage>
</organism>
<keyword evidence="2" id="KW-0479">Metal-binding</keyword>
<evidence type="ECO:0000313" key="10">
    <source>
        <dbReference type="EMBL" id="VDZ52399.1"/>
    </source>
</evidence>
<evidence type="ECO:0000256" key="3">
    <source>
        <dbReference type="ARBA" id="ARBA00022801"/>
    </source>
</evidence>
<comment type="similarity">
    <text evidence="8">Belongs to the creatininase superfamily.</text>
</comment>
<evidence type="ECO:0000256" key="2">
    <source>
        <dbReference type="ARBA" id="ARBA00022723"/>
    </source>
</evidence>
<dbReference type="CDD" id="cd07377">
    <property type="entry name" value="WHTH_GntR"/>
    <property type="match status" value="1"/>
</dbReference>
<keyword evidence="4" id="KW-0862">Zinc</keyword>
<evidence type="ECO:0000256" key="4">
    <source>
        <dbReference type="ARBA" id="ARBA00022833"/>
    </source>
</evidence>
<dbReference type="InterPro" id="IPR000524">
    <property type="entry name" value="Tscrpt_reg_HTH_GntR"/>
</dbReference>
<dbReference type="AlphaFoldDB" id="A0A3S4DEZ1"/>
<dbReference type="SUPFAM" id="SSF46785">
    <property type="entry name" value="Winged helix' DNA-binding domain"/>
    <property type="match status" value="1"/>
</dbReference>
<gene>
    <name evidence="10" type="primary">crnA</name>
    <name evidence="10" type="ORF">NCTC11214_00692</name>
</gene>
<evidence type="ECO:0000256" key="7">
    <source>
        <dbReference type="ARBA" id="ARBA00023163"/>
    </source>
</evidence>
<dbReference type="Pfam" id="PF02633">
    <property type="entry name" value="Creatininase"/>
    <property type="match status" value="1"/>
</dbReference>
<comment type="cofactor">
    <cofactor evidence="1">
        <name>Zn(2+)</name>
        <dbReference type="ChEBI" id="CHEBI:29105"/>
    </cofactor>
</comment>
<dbReference type="GO" id="GO:0003700">
    <property type="term" value="F:DNA-binding transcription factor activity"/>
    <property type="evidence" value="ECO:0007669"/>
    <property type="project" value="InterPro"/>
</dbReference>
<sequence>MCRTRPTERTGNRNPNRITEACIINIDKNLPIALQTQIVGAIEYGIMAGTYRHDVALPSVRALSKQLGVAQLTVSHAYQTLKSMGLIETIAGKGTYVVRNRQEMVHEDQVSQLHQRFQQLLQDAARLGLSESFFIGALNQMQAATAPPVALRMAMVGNSNRINRSYIASICDVLGNQQQVDTYTFREFAELAADKLASYQFWLTIPHCIPRLRQRIDPQTPVFAPYLIPAEDTRTRLAQLSADSSVLLVSRYQAFLPAMLEGVKTFAPHLGQIAIAALEDEGLTAALASHKTIIYSTGCHSHLQPLLPASSSVFEYRHTPEPRYLRKSCVPPGITIASTWLFKEIIMKISEMNWFQVQEYLARDDRVILSLGSTEQHAYLSLCTDHLLASRLAEQAGERLGIAVYPGLPFGMAPYFSQFPGTINLRPATYNALLEDLLSSLYQSGFRRIFLLNGHGGNSPVQVQIHNWLNQHDDARVQLHNWWAAPKVMGLVKSFSANASHASWMENFPWTRLAGVAMPQQEKPAIEVARLAQLPASAVKAYIGDGNYGGEYQRSDDDMQRIWQTGLEETCQLLERGWM</sequence>
<name>A0A3S4DEZ1_SEROD</name>
<dbReference type="PANTHER" id="PTHR35005:SF1">
    <property type="entry name" value="2-AMINO-5-FORMYLAMINO-6-RIBOSYLAMINOPYRIMIDIN-4(3H)-ONE 5'-MONOPHOSPHATE DEFORMYLASE"/>
    <property type="match status" value="1"/>
</dbReference>
<dbReference type="RefSeq" id="WP_241972020.1">
    <property type="nucleotide sequence ID" value="NZ_LR134117.1"/>
</dbReference>
<evidence type="ECO:0000256" key="6">
    <source>
        <dbReference type="ARBA" id="ARBA00023125"/>
    </source>
</evidence>
<dbReference type="InterPro" id="IPR024087">
    <property type="entry name" value="Creatininase-like_sf"/>
</dbReference>
<dbReference type="GO" id="GO:0046872">
    <property type="term" value="F:metal ion binding"/>
    <property type="evidence" value="ECO:0007669"/>
    <property type="project" value="UniProtKB-KW"/>
</dbReference>
<dbReference type="Proteomes" id="UP000281391">
    <property type="component" value="Chromosome"/>
</dbReference>
<keyword evidence="6" id="KW-0238">DNA-binding</keyword>
<dbReference type="EC" id="3.5.2.10" evidence="10"/>
<dbReference type="Pfam" id="PF00392">
    <property type="entry name" value="GntR"/>
    <property type="match status" value="1"/>
</dbReference>
<dbReference type="GO" id="GO:0003677">
    <property type="term" value="F:DNA binding"/>
    <property type="evidence" value="ECO:0007669"/>
    <property type="project" value="UniProtKB-KW"/>
</dbReference>
<dbReference type="SMART" id="SM00345">
    <property type="entry name" value="HTH_GNTR"/>
    <property type="match status" value="1"/>
</dbReference>
<protein>
    <submittedName>
        <fullName evidence="10">Creatinine amidohydrolase</fullName>
        <ecNumber evidence="10">3.5.2.10</ecNumber>
    </submittedName>
</protein>